<evidence type="ECO:0000256" key="1">
    <source>
        <dbReference type="SAM" id="SignalP"/>
    </source>
</evidence>
<keyword evidence="3" id="KW-1185">Reference proteome</keyword>
<evidence type="ECO:0000313" key="3">
    <source>
        <dbReference type="Proteomes" id="UP000198885"/>
    </source>
</evidence>
<dbReference type="AlphaFoldDB" id="A0A1H9PI29"/>
<organism evidence="2 3">
    <name type="scientific">Tranquillimonas rosea</name>
    <dbReference type="NCBI Taxonomy" id="641238"/>
    <lineage>
        <taxon>Bacteria</taxon>
        <taxon>Pseudomonadati</taxon>
        <taxon>Pseudomonadota</taxon>
        <taxon>Alphaproteobacteria</taxon>
        <taxon>Rhodobacterales</taxon>
        <taxon>Roseobacteraceae</taxon>
        <taxon>Tranquillimonas</taxon>
    </lineage>
</organism>
<proteinExistence type="predicted"/>
<dbReference type="Proteomes" id="UP000198885">
    <property type="component" value="Unassembled WGS sequence"/>
</dbReference>
<dbReference type="EMBL" id="FOGU01000001">
    <property type="protein sequence ID" value="SER47892.1"/>
    <property type="molecule type" value="Genomic_DNA"/>
</dbReference>
<accession>A0A1H9PI29</accession>
<gene>
    <name evidence="2" type="ORF">SAMN04490244_101195</name>
</gene>
<keyword evidence="1" id="KW-0732">Signal</keyword>
<dbReference type="SUPFAM" id="SSF52096">
    <property type="entry name" value="ClpP/crotonase"/>
    <property type="match status" value="1"/>
</dbReference>
<protein>
    <submittedName>
        <fullName evidence="2">Uncharacterized protein</fullName>
    </submittedName>
</protein>
<name>A0A1H9PI29_9RHOB</name>
<evidence type="ECO:0000313" key="2">
    <source>
        <dbReference type="EMBL" id="SER47892.1"/>
    </source>
</evidence>
<sequence>MFLRLLIVCVASLLPAALPAMDFSLERLDLRPIRPPTLHLTATGEIRSGDTEKLMALLAGADKSDVRDVLFLFDSPGGSLMESLRMGNYIADIPAIVSAQVGGSDMPDAICASACVYAYIAADYRYLSGSGRIGIHQFGMSEGTLDGTEGLAIGQSLSGLLSGYIRANRTEPELFEAISAIDHDDILWVPREELEDWRVVTNDVYDEEAGYINLDGKIALRMKHVSINGDSFLTLFCTGNGIAGLADLHEPDLAAYGQFDLGIDGDWVPADTWDVVDRSNGRGRILFEMPADFARAALTARKIGARMVAPSGDIFFGFQQTLRDGLVAEMIRGCPGATEAPAGFVAQRA</sequence>
<feature type="chain" id="PRO_5011491970" evidence="1">
    <location>
        <begin position="21"/>
        <end position="349"/>
    </location>
</feature>
<reference evidence="2 3" key="1">
    <citation type="submission" date="2016-10" db="EMBL/GenBank/DDBJ databases">
        <authorList>
            <person name="de Groot N.N."/>
        </authorList>
    </citation>
    <scope>NUCLEOTIDE SEQUENCE [LARGE SCALE GENOMIC DNA]</scope>
    <source>
        <strain evidence="2 3">DSM 23042</strain>
    </source>
</reference>
<dbReference type="Gene3D" id="3.90.226.10">
    <property type="entry name" value="2-enoyl-CoA Hydratase, Chain A, domain 1"/>
    <property type="match status" value="1"/>
</dbReference>
<dbReference type="InterPro" id="IPR029045">
    <property type="entry name" value="ClpP/crotonase-like_dom_sf"/>
</dbReference>
<feature type="signal peptide" evidence="1">
    <location>
        <begin position="1"/>
        <end position="20"/>
    </location>
</feature>